<evidence type="ECO:0000256" key="5">
    <source>
        <dbReference type="ARBA" id="ARBA00023136"/>
    </source>
</evidence>
<dbReference type="PANTHER" id="PTHR10283">
    <property type="entry name" value="SOLUTE CARRIER FAMILY 13 MEMBER"/>
    <property type="match status" value="1"/>
</dbReference>
<evidence type="ECO:0000313" key="7">
    <source>
        <dbReference type="EMBL" id="MDX6850232.1"/>
    </source>
</evidence>
<comment type="subcellular location">
    <subcellularLocation>
        <location evidence="1">Membrane</location>
        <topology evidence="1">Multi-pass membrane protein</topology>
    </subcellularLocation>
</comment>
<dbReference type="PANTHER" id="PTHR10283:SF82">
    <property type="entry name" value="SOLUTE CARRIER FAMILY 13 MEMBER 2"/>
    <property type="match status" value="1"/>
</dbReference>
<feature type="transmembrane region" description="Helical" evidence="6">
    <location>
        <begin position="44"/>
        <end position="68"/>
    </location>
</feature>
<protein>
    <submittedName>
        <fullName evidence="7">DASS family sodium-coupled anion symporter</fullName>
    </submittedName>
</protein>
<evidence type="ECO:0000256" key="2">
    <source>
        <dbReference type="ARBA" id="ARBA00022448"/>
    </source>
</evidence>
<feature type="transmembrane region" description="Helical" evidence="6">
    <location>
        <begin position="459"/>
        <end position="477"/>
    </location>
</feature>
<sequence>MRNTSKVWATVIGLVSFLLVLIVSPPAGLTLEAWYTAGLATAMAAFWIGQVMPLAVTSLLPLLVAPLLGISTIKTVGAQYGHPIIFLFLGGFVLGLAMERWRLHRRVALYLLIVFGQSPKKQLAAFMVTTALLSMWVSNTATAIMILPIALSVVGDSANDRDIPHSTHFAKTLLLGIAYSASIGGVATLIGTPPNALMAAYLQEQYAITVSFVGWMAMALPFSVLLLCACWLWLSRGLKPETVSSGDSDPVSASRKGLQHELQLLGPISSAELRVATIFMITALLWVCRPLINEAVFAGRLSDTAIALAAAVALHLVPAGGDSKGPIMDWSHTQRLPWGVLLLFGGGLALASLMNTSGLAQALAGMLEIAQHWPVIVLIFMVVGLIIFLTEVTSNTATTAVFLPLMGVLALSMELPPEVLIMPAAIAASCAFMLPVATPPNAIVFGADRLTVADMARTGLVLNLMAWVLISALGIWLL</sequence>
<evidence type="ECO:0000256" key="1">
    <source>
        <dbReference type="ARBA" id="ARBA00004141"/>
    </source>
</evidence>
<dbReference type="EMBL" id="JAXAFO010000021">
    <property type="protein sequence ID" value="MDX6850232.1"/>
    <property type="molecule type" value="Genomic_DNA"/>
</dbReference>
<keyword evidence="5 6" id="KW-0472">Membrane</keyword>
<feature type="transmembrane region" description="Helical" evidence="6">
    <location>
        <begin position="419"/>
        <end position="438"/>
    </location>
</feature>
<feature type="transmembrane region" description="Helical" evidence="6">
    <location>
        <begin position="338"/>
        <end position="360"/>
    </location>
</feature>
<dbReference type="InterPro" id="IPR031312">
    <property type="entry name" value="Na/sul_symport_CS"/>
</dbReference>
<dbReference type="Proteomes" id="UP001273505">
    <property type="component" value="Unassembled WGS sequence"/>
</dbReference>
<evidence type="ECO:0000256" key="3">
    <source>
        <dbReference type="ARBA" id="ARBA00022692"/>
    </source>
</evidence>
<dbReference type="PROSITE" id="PS01271">
    <property type="entry name" value="NA_SULFATE"/>
    <property type="match status" value="1"/>
</dbReference>
<dbReference type="Pfam" id="PF00939">
    <property type="entry name" value="Na_sulph_symp"/>
    <property type="match status" value="1"/>
</dbReference>
<feature type="transmembrane region" description="Helical" evidence="6">
    <location>
        <begin position="372"/>
        <end position="389"/>
    </location>
</feature>
<keyword evidence="4 6" id="KW-1133">Transmembrane helix</keyword>
<comment type="caution">
    <text evidence="7">The sequence shown here is derived from an EMBL/GenBank/DDBJ whole genome shotgun (WGS) entry which is preliminary data.</text>
</comment>
<name>A0ABU4S1A0_9GAMM</name>
<feature type="transmembrane region" description="Helical" evidence="6">
    <location>
        <begin position="172"/>
        <end position="192"/>
    </location>
</feature>
<evidence type="ECO:0000313" key="8">
    <source>
        <dbReference type="Proteomes" id="UP001273505"/>
    </source>
</evidence>
<proteinExistence type="predicted"/>
<dbReference type="InterPro" id="IPR001898">
    <property type="entry name" value="SLC13A/DASS"/>
</dbReference>
<keyword evidence="8" id="KW-1185">Reference proteome</keyword>
<keyword evidence="2" id="KW-0813">Transport</keyword>
<feature type="transmembrane region" description="Helical" evidence="6">
    <location>
        <begin position="212"/>
        <end position="234"/>
    </location>
</feature>
<feature type="transmembrane region" description="Helical" evidence="6">
    <location>
        <begin position="123"/>
        <end position="151"/>
    </location>
</feature>
<accession>A0ABU4S1A0</accession>
<reference evidence="7 8" key="1">
    <citation type="submission" date="2023-11" db="EMBL/GenBank/DDBJ databases">
        <title>Gilvimarinus fulvus sp. nov., isolated from the surface of Kelp.</title>
        <authorList>
            <person name="Sun Y.Y."/>
            <person name="Gong Y."/>
            <person name="Du Z.J."/>
        </authorList>
    </citation>
    <scope>NUCLEOTIDE SEQUENCE [LARGE SCALE GENOMIC DNA]</scope>
    <source>
        <strain evidence="7 8">SDUM040013</strain>
    </source>
</reference>
<feature type="transmembrane region" description="Helical" evidence="6">
    <location>
        <begin position="7"/>
        <end position="24"/>
    </location>
</feature>
<evidence type="ECO:0000256" key="6">
    <source>
        <dbReference type="SAM" id="Phobius"/>
    </source>
</evidence>
<keyword evidence="3 6" id="KW-0812">Transmembrane</keyword>
<organism evidence="7 8">
    <name type="scientific">Gilvimarinus gilvus</name>
    <dbReference type="NCBI Taxonomy" id="3058038"/>
    <lineage>
        <taxon>Bacteria</taxon>
        <taxon>Pseudomonadati</taxon>
        <taxon>Pseudomonadota</taxon>
        <taxon>Gammaproteobacteria</taxon>
        <taxon>Cellvibrionales</taxon>
        <taxon>Cellvibrionaceae</taxon>
        <taxon>Gilvimarinus</taxon>
    </lineage>
</organism>
<dbReference type="NCBIfam" id="TIGR00785">
    <property type="entry name" value="dass"/>
    <property type="match status" value="1"/>
</dbReference>
<gene>
    <name evidence="7" type="ORF">SCD92_12735</name>
</gene>
<evidence type="ECO:0000256" key="4">
    <source>
        <dbReference type="ARBA" id="ARBA00022989"/>
    </source>
</evidence>
<feature type="transmembrane region" description="Helical" evidence="6">
    <location>
        <begin position="396"/>
        <end position="413"/>
    </location>
</feature>
<dbReference type="RefSeq" id="WP_302720860.1">
    <property type="nucleotide sequence ID" value="NZ_JAULRU010000215.1"/>
</dbReference>
<feature type="transmembrane region" description="Helical" evidence="6">
    <location>
        <begin position="80"/>
        <end position="103"/>
    </location>
</feature>